<dbReference type="RefSeq" id="WP_012448150.1">
    <property type="nucleotide sequence ID" value="NC_010718.1"/>
</dbReference>
<dbReference type="EMBL" id="CP001034">
    <property type="protein sequence ID" value="ACB85282.1"/>
    <property type="molecule type" value="Genomic_DNA"/>
</dbReference>
<organism evidence="3 4">
    <name type="scientific">Natranaerobius thermophilus (strain ATCC BAA-1301 / DSM 18059 / JW/NM-WN-LF)</name>
    <dbReference type="NCBI Taxonomy" id="457570"/>
    <lineage>
        <taxon>Bacteria</taxon>
        <taxon>Bacillati</taxon>
        <taxon>Bacillota</taxon>
        <taxon>Clostridia</taxon>
        <taxon>Natranaerobiales</taxon>
        <taxon>Natranaerobiaceae</taxon>
        <taxon>Natranaerobius</taxon>
    </lineage>
</organism>
<dbReference type="Pfam" id="PF09581">
    <property type="entry name" value="Spore_III_AF"/>
    <property type="match status" value="1"/>
</dbReference>
<evidence type="ECO:0000256" key="1">
    <source>
        <dbReference type="SAM" id="MobiDB-lite"/>
    </source>
</evidence>
<name>B2A540_NATTJ</name>
<evidence type="ECO:0000313" key="3">
    <source>
        <dbReference type="EMBL" id="ACB85282.1"/>
    </source>
</evidence>
<dbReference type="KEGG" id="nth:Nther_1708"/>
<feature type="transmembrane region" description="Helical" evidence="2">
    <location>
        <begin position="37"/>
        <end position="55"/>
    </location>
</feature>
<feature type="region of interest" description="Disordered" evidence="1">
    <location>
        <begin position="175"/>
        <end position="205"/>
    </location>
</feature>
<reference evidence="3 4" key="1">
    <citation type="submission" date="2008-04" db="EMBL/GenBank/DDBJ databases">
        <title>Complete sequence of chromosome of Natranaerobius thermophilus JW/NM-WN-LF.</title>
        <authorList>
            <consortium name="US DOE Joint Genome Institute"/>
            <person name="Copeland A."/>
            <person name="Lucas S."/>
            <person name="Lapidus A."/>
            <person name="Glavina del Rio T."/>
            <person name="Dalin E."/>
            <person name="Tice H."/>
            <person name="Bruce D."/>
            <person name="Goodwin L."/>
            <person name="Pitluck S."/>
            <person name="Chertkov O."/>
            <person name="Brettin T."/>
            <person name="Detter J.C."/>
            <person name="Han C."/>
            <person name="Kuske C.R."/>
            <person name="Schmutz J."/>
            <person name="Larimer F."/>
            <person name="Land M."/>
            <person name="Hauser L."/>
            <person name="Kyrpides N."/>
            <person name="Lykidis A."/>
            <person name="Mesbah N.M."/>
            <person name="Wiegel J."/>
        </authorList>
    </citation>
    <scope>NUCLEOTIDE SEQUENCE [LARGE SCALE GENOMIC DNA]</scope>
    <source>
        <strain evidence="4">ATCC BAA-1301 / DSM 18059 / JW/NM-WN-LF</strain>
    </source>
</reference>
<accession>B2A540</accession>
<evidence type="ECO:0000313" key="4">
    <source>
        <dbReference type="Proteomes" id="UP000001683"/>
    </source>
</evidence>
<dbReference type="FunCoup" id="B2A540">
    <property type="interactions" value="71"/>
</dbReference>
<dbReference type="InParanoid" id="B2A540"/>
<gene>
    <name evidence="3" type="ordered locus">Nther_1708</name>
</gene>
<reference evidence="3 4" key="2">
    <citation type="journal article" date="2011" name="J. Bacteriol.">
        <title>Complete genome sequence of the anaerobic, halophilic alkalithermophile Natranaerobius thermophilus JW/NM-WN-LF.</title>
        <authorList>
            <person name="Zhao B."/>
            <person name="Mesbah N.M."/>
            <person name="Dalin E."/>
            <person name="Goodwin L."/>
            <person name="Nolan M."/>
            <person name="Pitluck S."/>
            <person name="Chertkov O."/>
            <person name="Brettin T.S."/>
            <person name="Han J."/>
            <person name="Larimer F.W."/>
            <person name="Land M.L."/>
            <person name="Hauser L."/>
            <person name="Kyrpides N."/>
            <person name="Wiegel J."/>
        </authorList>
    </citation>
    <scope>NUCLEOTIDE SEQUENCE [LARGE SCALE GENOMIC DNA]</scope>
    <source>
        <strain evidence="4">ATCC BAA-1301 / DSM 18059 / JW/NM-WN-LF</strain>
    </source>
</reference>
<dbReference type="InterPro" id="IPR014245">
    <property type="entry name" value="Spore_III_AF"/>
</dbReference>
<proteinExistence type="predicted"/>
<dbReference type="HOGENOM" id="CLU_1174422_0_0_9"/>
<keyword evidence="2" id="KW-1133">Transmembrane helix</keyword>
<dbReference type="NCBIfam" id="TIGR02896">
    <property type="entry name" value="spore_III_AF"/>
    <property type="match status" value="1"/>
</dbReference>
<dbReference type="AlphaFoldDB" id="B2A540"/>
<sequence>MLSTVNELITTIVVVIVLATFLELLLPQGQLQRYVRLVIGLLIVLIILNPIVSIIESENFMIEPDIFEKETSAEETDELIQRGGQLKEENIAEIDKEYEQMISKEIVDLASDYFEKLKVSDIELNYEEDMEAANYGEIKNMTVYLTQLNGKKEYRSSEDKEGQLVEPVKEVKINLNDEKQDDKSEKTELGGKDEKNQQGQDLKLSKNIQENKEKFKYELSKKFHLERELIDVEVIK</sequence>
<keyword evidence="2" id="KW-0812">Transmembrane</keyword>
<feature type="transmembrane region" description="Helical" evidence="2">
    <location>
        <begin position="6"/>
        <end position="25"/>
    </location>
</feature>
<dbReference type="Proteomes" id="UP000001683">
    <property type="component" value="Chromosome"/>
</dbReference>
<keyword evidence="2" id="KW-0472">Membrane</keyword>
<feature type="compositionally biased region" description="Basic and acidic residues" evidence="1">
    <location>
        <begin position="175"/>
        <end position="196"/>
    </location>
</feature>
<evidence type="ECO:0000256" key="2">
    <source>
        <dbReference type="SAM" id="Phobius"/>
    </source>
</evidence>
<keyword evidence="4" id="KW-1185">Reference proteome</keyword>
<dbReference type="STRING" id="457570.Nther_1708"/>
<protein>
    <submittedName>
        <fullName evidence="3">Stage III sporulation protein AF</fullName>
    </submittedName>
</protein>